<keyword evidence="4 6" id="KW-0408">Iron</keyword>
<dbReference type="PANTHER" id="PTHR47366">
    <property type="entry name" value="TWO-ON-TWO HEMOGLOBIN-3"/>
    <property type="match status" value="1"/>
</dbReference>
<evidence type="ECO:0000256" key="6">
    <source>
        <dbReference type="PIRSR" id="PIRSR601486-1"/>
    </source>
</evidence>
<dbReference type="InterPro" id="IPR001486">
    <property type="entry name" value="Hemoglobin_trunc"/>
</dbReference>
<reference evidence="7 8" key="1">
    <citation type="submission" date="2017-09" db="EMBL/GenBank/DDBJ databases">
        <title>Genomics of the genus Arcobacter.</title>
        <authorList>
            <person name="Perez-Cataluna A."/>
            <person name="Figueras M.J."/>
            <person name="Salas-Masso N."/>
        </authorList>
    </citation>
    <scope>NUCLEOTIDE SEQUENCE [LARGE SCALE GENOMIC DNA]</scope>
    <source>
        <strain evidence="7 8">F156-34</strain>
    </source>
</reference>
<dbReference type="RefSeq" id="WP_129062045.1">
    <property type="nucleotide sequence ID" value="NZ_NXIE01000004.1"/>
</dbReference>
<comment type="similarity">
    <text evidence="5">Belongs to the truncated hemoglobin family. Group II subfamily.</text>
</comment>
<accession>A0A4Q1AUF6</accession>
<dbReference type="GO" id="GO:0005344">
    <property type="term" value="F:oxygen carrier activity"/>
    <property type="evidence" value="ECO:0007669"/>
    <property type="project" value="InterPro"/>
</dbReference>
<evidence type="ECO:0000256" key="4">
    <source>
        <dbReference type="ARBA" id="ARBA00023004"/>
    </source>
</evidence>
<keyword evidence="3 6" id="KW-0479">Metal-binding</keyword>
<proteinExistence type="inferred from homology"/>
<keyword evidence="2 6" id="KW-0349">Heme</keyword>
<dbReference type="InterPro" id="IPR012292">
    <property type="entry name" value="Globin/Proto"/>
</dbReference>
<evidence type="ECO:0000313" key="7">
    <source>
        <dbReference type="EMBL" id="RXK12180.1"/>
    </source>
</evidence>
<evidence type="ECO:0000256" key="5">
    <source>
        <dbReference type="ARBA" id="ARBA00034496"/>
    </source>
</evidence>
<dbReference type="GO" id="GO:0019825">
    <property type="term" value="F:oxygen binding"/>
    <property type="evidence" value="ECO:0007669"/>
    <property type="project" value="InterPro"/>
</dbReference>
<gene>
    <name evidence="7" type="ORF">CP965_10400</name>
</gene>
<keyword evidence="1" id="KW-0813">Transport</keyword>
<dbReference type="SUPFAM" id="SSF46458">
    <property type="entry name" value="Globin-like"/>
    <property type="match status" value="1"/>
</dbReference>
<organism evidence="7 8">
    <name type="scientific">Halarcobacter mediterraneus</name>
    <dbReference type="NCBI Taxonomy" id="2023153"/>
    <lineage>
        <taxon>Bacteria</taxon>
        <taxon>Pseudomonadati</taxon>
        <taxon>Campylobacterota</taxon>
        <taxon>Epsilonproteobacteria</taxon>
        <taxon>Campylobacterales</taxon>
        <taxon>Arcobacteraceae</taxon>
        <taxon>Halarcobacter</taxon>
    </lineage>
</organism>
<comment type="caution">
    <text evidence="7">The sequence shown here is derived from an EMBL/GenBank/DDBJ whole genome shotgun (WGS) entry which is preliminary data.</text>
</comment>
<dbReference type="PANTHER" id="PTHR47366:SF1">
    <property type="entry name" value="TWO-ON-TWO HEMOGLOBIN-3"/>
    <property type="match status" value="1"/>
</dbReference>
<dbReference type="CDD" id="cd14774">
    <property type="entry name" value="TrHb2_HGbIV-like_O"/>
    <property type="match status" value="1"/>
</dbReference>
<dbReference type="AlphaFoldDB" id="A0A4Q1AUF6"/>
<feature type="binding site" description="distal binding residue" evidence="6">
    <location>
        <position position="65"/>
    </location>
    <ligand>
        <name>heme</name>
        <dbReference type="ChEBI" id="CHEBI:30413"/>
    </ligand>
    <ligandPart>
        <name>Fe</name>
        <dbReference type="ChEBI" id="CHEBI:18248"/>
    </ligandPart>
</feature>
<dbReference type="Pfam" id="PF01152">
    <property type="entry name" value="Bac_globin"/>
    <property type="match status" value="1"/>
</dbReference>
<evidence type="ECO:0000256" key="1">
    <source>
        <dbReference type="ARBA" id="ARBA00022448"/>
    </source>
</evidence>
<dbReference type="GO" id="GO:0020037">
    <property type="term" value="F:heme binding"/>
    <property type="evidence" value="ECO:0007669"/>
    <property type="project" value="InterPro"/>
</dbReference>
<dbReference type="GO" id="GO:0046872">
    <property type="term" value="F:metal ion binding"/>
    <property type="evidence" value="ECO:0007669"/>
    <property type="project" value="UniProtKB-KW"/>
</dbReference>
<dbReference type="InterPro" id="IPR009050">
    <property type="entry name" value="Globin-like_sf"/>
</dbReference>
<dbReference type="InterPro" id="IPR044203">
    <property type="entry name" value="GlbO/GLB3-like"/>
</dbReference>
<keyword evidence="8" id="KW-1185">Reference proteome</keyword>
<dbReference type="Gene3D" id="1.10.490.10">
    <property type="entry name" value="Globins"/>
    <property type="match status" value="1"/>
</dbReference>
<dbReference type="EMBL" id="NXIE01000004">
    <property type="protein sequence ID" value="RXK12180.1"/>
    <property type="molecule type" value="Genomic_DNA"/>
</dbReference>
<dbReference type="OrthoDB" id="9790913at2"/>
<protein>
    <submittedName>
        <fullName evidence="7">Globin</fullName>
    </submittedName>
</protein>
<name>A0A4Q1AUF6_9BACT</name>
<evidence type="ECO:0000256" key="3">
    <source>
        <dbReference type="ARBA" id="ARBA00022723"/>
    </source>
</evidence>
<evidence type="ECO:0000256" key="2">
    <source>
        <dbReference type="ARBA" id="ARBA00022617"/>
    </source>
</evidence>
<dbReference type="Proteomes" id="UP000289718">
    <property type="component" value="Unassembled WGS sequence"/>
</dbReference>
<sequence length="145" mass="16952">MQYNITPAQIGTRPQVSLPNPKILEALGEEGMRKMVSDHYDLLKQSNIRGLFPPTEEGFEMAKKHSADFFIQICGGPRYFDMSRGAPRMVARHMPFAITQEARRIWLESYIMVLNTLELDEELKQSFWNYIDIFSIWMMNTNDEK</sequence>
<evidence type="ECO:0000313" key="8">
    <source>
        <dbReference type="Proteomes" id="UP000289718"/>
    </source>
</evidence>